<reference evidence="1" key="1">
    <citation type="submission" date="2018-01" db="EMBL/GenBank/DDBJ databases">
        <title>An insight into the sialome of Amazonian anophelines.</title>
        <authorList>
            <person name="Ribeiro J.M."/>
            <person name="Scarpassa V."/>
            <person name="Calvo E."/>
        </authorList>
    </citation>
    <scope>NUCLEOTIDE SEQUENCE</scope>
    <source>
        <tissue evidence="1">Salivary glands</tissue>
    </source>
</reference>
<protein>
    <submittedName>
        <fullName evidence="1">Putative secreted protein</fullName>
    </submittedName>
</protein>
<name>A0A2M4B387_9DIPT</name>
<organism evidence="1">
    <name type="scientific">Anopheles triannulatus</name>
    <dbReference type="NCBI Taxonomy" id="58253"/>
    <lineage>
        <taxon>Eukaryota</taxon>
        <taxon>Metazoa</taxon>
        <taxon>Ecdysozoa</taxon>
        <taxon>Arthropoda</taxon>
        <taxon>Hexapoda</taxon>
        <taxon>Insecta</taxon>
        <taxon>Pterygota</taxon>
        <taxon>Neoptera</taxon>
        <taxon>Endopterygota</taxon>
        <taxon>Diptera</taxon>
        <taxon>Nematocera</taxon>
        <taxon>Culicoidea</taxon>
        <taxon>Culicidae</taxon>
        <taxon>Anophelinae</taxon>
        <taxon>Anopheles</taxon>
    </lineage>
</organism>
<accession>A0A2M4B387</accession>
<dbReference type="EMBL" id="GGFK01014182">
    <property type="protein sequence ID" value="MBW47503.1"/>
    <property type="molecule type" value="Transcribed_RNA"/>
</dbReference>
<dbReference type="AlphaFoldDB" id="A0A2M4B387"/>
<sequence length="79" mass="8661">MSCLVTRATSWSMPPPTILSLRLIASSRCTHARCIRSRAPKAVNCSGGVCCRLVSVSGYGIGTRRRQRSPFVRASIRPR</sequence>
<proteinExistence type="predicted"/>
<evidence type="ECO:0000313" key="1">
    <source>
        <dbReference type="EMBL" id="MBW47503.1"/>
    </source>
</evidence>